<organism evidence="1 2">
    <name type="scientific">Fusarium oligoseptatum</name>
    <dbReference type="NCBI Taxonomy" id="2604345"/>
    <lineage>
        <taxon>Eukaryota</taxon>
        <taxon>Fungi</taxon>
        <taxon>Dikarya</taxon>
        <taxon>Ascomycota</taxon>
        <taxon>Pezizomycotina</taxon>
        <taxon>Sordariomycetes</taxon>
        <taxon>Hypocreomycetidae</taxon>
        <taxon>Hypocreales</taxon>
        <taxon>Nectriaceae</taxon>
        <taxon>Fusarium</taxon>
        <taxon>Fusarium solani species complex</taxon>
    </lineage>
</organism>
<dbReference type="Proteomes" id="UP000287144">
    <property type="component" value="Unassembled WGS sequence"/>
</dbReference>
<accession>A0A428UC66</accession>
<evidence type="ECO:0000313" key="1">
    <source>
        <dbReference type="EMBL" id="RSM11897.1"/>
    </source>
</evidence>
<dbReference type="EMBL" id="NKCK01000016">
    <property type="protein sequence ID" value="RSM11897.1"/>
    <property type="molecule type" value="Genomic_DNA"/>
</dbReference>
<name>A0A428UC66_9HYPO</name>
<gene>
    <name evidence="1" type="ORF">CEP52_002765</name>
</gene>
<comment type="caution">
    <text evidence="1">The sequence shown here is derived from an EMBL/GenBank/DDBJ whole genome shotgun (WGS) entry which is preliminary data.</text>
</comment>
<keyword evidence="2" id="KW-1185">Reference proteome</keyword>
<evidence type="ECO:0000313" key="2">
    <source>
        <dbReference type="Proteomes" id="UP000287144"/>
    </source>
</evidence>
<proteinExistence type="predicted"/>
<protein>
    <submittedName>
        <fullName evidence="1">Uncharacterized protein</fullName>
    </submittedName>
</protein>
<reference evidence="1 2" key="1">
    <citation type="submission" date="2017-06" db="EMBL/GenBank/DDBJ databases">
        <title>Comparative genomic analysis of Ambrosia Fusariam Clade fungi.</title>
        <authorList>
            <person name="Stajich J.E."/>
            <person name="Carrillo J."/>
            <person name="Kijimoto T."/>
            <person name="Eskalen A."/>
            <person name="O'Donnell K."/>
            <person name="Kasson M."/>
        </authorList>
    </citation>
    <scope>NUCLEOTIDE SEQUENCE [LARGE SCALE GENOMIC DNA]</scope>
    <source>
        <strain evidence="1 2">NRRL62579</strain>
    </source>
</reference>
<dbReference type="AlphaFoldDB" id="A0A428UC66"/>
<sequence>MSHAADALSRFTQSLREGLQPSSPEPSQTAAAPEFGQLIRLLEDKLAKGSDADISLSVDDTHELVRALRFSKDANDRLQVVSRAAACRGDPESWRIFALGGSSDIILAHVWNDLRSAGDVQELPKQVTDAATLIEDRLCDKGKSFRKRAETL</sequence>